<comment type="subcellular location">
    <subcellularLocation>
        <location evidence="1">Periplasm</location>
    </subcellularLocation>
</comment>
<evidence type="ECO:0000313" key="6">
    <source>
        <dbReference type="Proteomes" id="UP000295043"/>
    </source>
</evidence>
<dbReference type="Gene3D" id="3.40.190.10">
    <property type="entry name" value="Periplasmic binding protein-like II"/>
    <property type="match status" value="2"/>
</dbReference>
<comment type="caution">
    <text evidence="5">The sequence shown here is derived from an EMBL/GenBank/DDBJ whole genome shotgun (WGS) entry which is preliminary data.</text>
</comment>
<proteinExistence type="predicted"/>
<dbReference type="GO" id="GO:0042597">
    <property type="term" value="C:periplasmic space"/>
    <property type="evidence" value="ECO:0007669"/>
    <property type="project" value="UniProtKB-SubCell"/>
</dbReference>
<name>A0A4R2B7U7_9HYPH</name>
<dbReference type="PROSITE" id="PS51318">
    <property type="entry name" value="TAT"/>
    <property type="match status" value="1"/>
</dbReference>
<keyword evidence="2 3" id="KW-0732">Signal</keyword>
<protein>
    <submittedName>
        <fullName evidence="5">Polar amino acid transport system substrate-binding protein</fullName>
    </submittedName>
</protein>
<dbReference type="EMBL" id="SLVU01000023">
    <property type="protein sequence ID" value="TCN22791.1"/>
    <property type="molecule type" value="Genomic_DNA"/>
</dbReference>
<dbReference type="Pfam" id="PF00497">
    <property type="entry name" value="SBP_bac_3"/>
    <property type="match status" value="1"/>
</dbReference>
<feature type="chain" id="PRO_5021033190" evidence="3">
    <location>
        <begin position="35"/>
        <end position="278"/>
    </location>
</feature>
<evidence type="ECO:0000256" key="1">
    <source>
        <dbReference type="ARBA" id="ARBA00004418"/>
    </source>
</evidence>
<feature type="signal peptide" evidence="3">
    <location>
        <begin position="1"/>
        <end position="34"/>
    </location>
</feature>
<dbReference type="CDD" id="cd01072">
    <property type="entry name" value="PBP2_SMa0082_like"/>
    <property type="match status" value="1"/>
</dbReference>
<evidence type="ECO:0000256" key="3">
    <source>
        <dbReference type="SAM" id="SignalP"/>
    </source>
</evidence>
<feature type="domain" description="Solute-binding protein family 3/N-terminal" evidence="4">
    <location>
        <begin position="45"/>
        <end position="262"/>
    </location>
</feature>
<dbReference type="InterPro" id="IPR006311">
    <property type="entry name" value="TAT_signal"/>
</dbReference>
<reference evidence="5 6" key="1">
    <citation type="submission" date="2019-03" db="EMBL/GenBank/DDBJ databases">
        <title>Genomic Encyclopedia of Type Strains, Phase IV (KMG-V): Genome sequencing to study the core and pangenomes of soil and plant-associated prokaryotes.</title>
        <authorList>
            <person name="Whitman W."/>
        </authorList>
    </citation>
    <scope>NUCLEOTIDE SEQUENCE [LARGE SCALE GENOMIC DNA]</scope>
    <source>
        <strain evidence="5 6">23C40</strain>
    </source>
</reference>
<dbReference type="Proteomes" id="UP000295043">
    <property type="component" value="Unassembled WGS sequence"/>
</dbReference>
<evidence type="ECO:0000259" key="4">
    <source>
        <dbReference type="SMART" id="SM00062"/>
    </source>
</evidence>
<accession>A0A4R2B7U7</accession>
<evidence type="ECO:0000313" key="5">
    <source>
        <dbReference type="EMBL" id="TCN22791.1"/>
    </source>
</evidence>
<dbReference type="InterPro" id="IPR001638">
    <property type="entry name" value="Solute-binding_3/MltF_N"/>
</dbReference>
<dbReference type="AlphaFoldDB" id="A0A4R2B7U7"/>
<gene>
    <name evidence="5" type="ORF">EV184_12336</name>
</gene>
<organism evidence="5 6">
    <name type="scientific">Sinorhizobium americanum</name>
    <dbReference type="NCBI Taxonomy" id="194963"/>
    <lineage>
        <taxon>Bacteria</taxon>
        <taxon>Pseudomonadati</taxon>
        <taxon>Pseudomonadota</taxon>
        <taxon>Alphaproteobacteria</taxon>
        <taxon>Hyphomicrobiales</taxon>
        <taxon>Rhizobiaceae</taxon>
        <taxon>Sinorhizobium/Ensifer group</taxon>
        <taxon>Sinorhizobium</taxon>
    </lineage>
</organism>
<dbReference type="PANTHER" id="PTHR35936">
    <property type="entry name" value="MEMBRANE-BOUND LYTIC MUREIN TRANSGLYCOSYLASE F"/>
    <property type="match status" value="1"/>
</dbReference>
<dbReference type="RefSeq" id="WP_132079776.1">
    <property type="nucleotide sequence ID" value="NZ_SLVU01000023.1"/>
</dbReference>
<evidence type="ECO:0000256" key="2">
    <source>
        <dbReference type="ARBA" id="ARBA00022729"/>
    </source>
</evidence>
<sequence>MKYDIKGMGRRGFMAMTAVAAAATMLAAAVPARAATVEEIKSKGTITFGIVTDQPPFSFINASGKNEGYDIDLSQMMAKELGVEAAYVPITSANRIPQLVTGKVDMLICVLGIYPDRAKVIQYVAPYAAISASIYGPKGVTKIEELSGHSIAVEKGSSMDKSVTAAAPKDADIRRYDDASSAVQALLSGQVEYLGSYSHQFLGVEKAAPGKFVPNIVLKTEYLGIAVAPQSKELGEWAGEFMARHEKDGTLSEIYKKAFGTEFPEVPASMEGIPFTKK</sequence>
<dbReference type="SMART" id="SM00062">
    <property type="entry name" value="PBPb"/>
    <property type="match status" value="1"/>
</dbReference>
<dbReference type="SUPFAM" id="SSF53850">
    <property type="entry name" value="Periplasmic binding protein-like II"/>
    <property type="match status" value="1"/>
</dbReference>
<dbReference type="PANTHER" id="PTHR35936:SF17">
    <property type="entry name" value="ARGININE-BINDING EXTRACELLULAR PROTEIN ARTP"/>
    <property type="match status" value="1"/>
</dbReference>